<gene>
    <name evidence="2" type="ORF">CHARACLAT_026201</name>
</gene>
<protein>
    <submittedName>
        <fullName evidence="2">Uncharacterized protein</fullName>
    </submittedName>
</protein>
<proteinExistence type="predicted"/>
<feature type="region of interest" description="Disordered" evidence="1">
    <location>
        <begin position="116"/>
        <end position="164"/>
    </location>
</feature>
<sequence length="164" mass="18481">MEVASPRAPPESGEEVEAAHPWAPPESGEEVEAARLRAPPEYGVVTRRWHCRPSGSRSLEKGSEGTSSREWCWSIEPPLLEKLRLQYGVHMKQVLRVSHQMGNTLHTMFTHALPVNELQSGKDPRRGWRSHRGQVTSRGRWASSPQLRGRQPRGSHGGWTPVEK</sequence>
<dbReference type="EMBL" id="JAHUTJ010060510">
    <property type="protein sequence ID" value="MED6288407.1"/>
    <property type="molecule type" value="Genomic_DNA"/>
</dbReference>
<evidence type="ECO:0000313" key="2">
    <source>
        <dbReference type="EMBL" id="MED6288407.1"/>
    </source>
</evidence>
<reference evidence="2 3" key="1">
    <citation type="submission" date="2021-06" db="EMBL/GenBank/DDBJ databases">
        <authorList>
            <person name="Palmer J.M."/>
        </authorList>
    </citation>
    <scope>NUCLEOTIDE SEQUENCE [LARGE SCALE GENOMIC DNA]</scope>
    <source>
        <strain evidence="2 3">CL_MEX2019</strain>
        <tissue evidence="2">Muscle</tissue>
    </source>
</reference>
<evidence type="ECO:0000313" key="3">
    <source>
        <dbReference type="Proteomes" id="UP001352852"/>
    </source>
</evidence>
<accession>A0ABU7EMF0</accession>
<organism evidence="2 3">
    <name type="scientific">Characodon lateralis</name>
    <dbReference type="NCBI Taxonomy" id="208331"/>
    <lineage>
        <taxon>Eukaryota</taxon>
        <taxon>Metazoa</taxon>
        <taxon>Chordata</taxon>
        <taxon>Craniata</taxon>
        <taxon>Vertebrata</taxon>
        <taxon>Euteleostomi</taxon>
        <taxon>Actinopterygii</taxon>
        <taxon>Neopterygii</taxon>
        <taxon>Teleostei</taxon>
        <taxon>Neoteleostei</taxon>
        <taxon>Acanthomorphata</taxon>
        <taxon>Ovalentaria</taxon>
        <taxon>Atherinomorphae</taxon>
        <taxon>Cyprinodontiformes</taxon>
        <taxon>Goodeidae</taxon>
        <taxon>Characodon</taxon>
    </lineage>
</organism>
<keyword evidence="3" id="KW-1185">Reference proteome</keyword>
<evidence type="ECO:0000256" key="1">
    <source>
        <dbReference type="SAM" id="MobiDB-lite"/>
    </source>
</evidence>
<comment type="caution">
    <text evidence="2">The sequence shown here is derived from an EMBL/GenBank/DDBJ whole genome shotgun (WGS) entry which is preliminary data.</text>
</comment>
<dbReference type="Proteomes" id="UP001352852">
    <property type="component" value="Unassembled WGS sequence"/>
</dbReference>
<feature type="region of interest" description="Disordered" evidence="1">
    <location>
        <begin position="1"/>
        <end position="37"/>
    </location>
</feature>
<name>A0ABU7EMF0_9TELE</name>